<dbReference type="HAMAP" id="MF_00215">
    <property type="entry name" value="Pantothen_kinase_1"/>
    <property type="match status" value="1"/>
</dbReference>
<evidence type="ECO:0000256" key="7">
    <source>
        <dbReference type="ARBA" id="ARBA00022490"/>
    </source>
</evidence>
<dbReference type="STRING" id="908337.HMPREF9257_0400"/>
<evidence type="ECO:0000256" key="15">
    <source>
        <dbReference type="RuleBase" id="RU003530"/>
    </source>
</evidence>
<sequence length="310" mass="36542">MPVKINNYYQFSRDQWSQLMETDDLTIDVKRLQELVSLNDRLYQEDIDEIYAPLLKYIHIFLENMNKLNHIKHRMLHKPNLANSTPFIIGISGSVAVGKSTIARVLHKMLAKIYPDRKVDMMTTDGFLYSNAQLQEENLFDRKGFPESYDMKALIHFMNTVKTTNDPAQYPHYSHESNDIVAGEFITIDNPDILIIEGINTLQLPQNEHIYVSDFFDFSIYVDADHRDIKNWYTQRYRMLMELSKDQPDSFFYPMLSWPEEKIKDFGNEVWYTVNLTNLVQNIEPTMERADIIIHKSADHSVDLVKVRKY</sequence>
<evidence type="ECO:0000256" key="10">
    <source>
        <dbReference type="ARBA" id="ARBA00022777"/>
    </source>
</evidence>
<comment type="subcellular location">
    <subcellularLocation>
        <location evidence="2 14 15">Cytoplasm</location>
    </subcellularLocation>
</comment>
<dbReference type="NCBIfam" id="TIGR00554">
    <property type="entry name" value="panK_bact"/>
    <property type="match status" value="1"/>
</dbReference>
<gene>
    <name evidence="14 17" type="primary">coaA</name>
    <name evidence="17" type="ORF">HMPREF9257_0400</name>
</gene>
<keyword evidence="7 14" id="KW-0963">Cytoplasm</keyword>
<dbReference type="GO" id="GO:0005737">
    <property type="term" value="C:cytoplasm"/>
    <property type="evidence" value="ECO:0007669"/>
    <property type="project" value="UniProtKB-SubCell"/>
</dbReference>
<evidence type="ECO:0000256" key="9">
    <source>
        <dbReference type="ARBA" id="ARBA00022741"/>
    </source>
</evidence>
<dbReference type="EMBL" id="AENN01000018">
    <property type="protein sequence ID" value="EFR30534.1"/>
    <property type="molecule type" value="Genomic_DNA"/>
</dbReference>
<dbReference type="InterPro" id="IPR006083">
    <property type="entry name" value="PRK/URK"/>
</dbReference>
<dbReference type="eggNOG" id="COG1072">
    <property type="taxonomic scope" value="Bacteria"/>
</dbReference>
<evidence type="ECO:0000256" key="8">
    <source>
        <dbReference type="ARBA" id="ARBA00022679"/>
    </source>
</evidence>
<feature type="binding site" evidence="14">
    <location>
        <begin position="93"/>
        <end position="100"/>
    </location>
    <ligand>
        <name>ATP</name>
        <dbReference type="ChEBI" id="CHEBI:30616"/>
    </ligand>
</feature>
<name>E4KRA1_9LACT</name>
<dbReference type="Proteomes" id="UP000005990">
    <property type="component" value="Unassembled WGS sequence"/>
</dbReference>
<evidence type="ECO:0000259" key="16">
    <source>
        <dbReference type="Pfam" id="PF00485"/>
    </source>
</evidence>
<evidence type="ECO:0000313" key="18">
    <source>
        <dbReference type="Proteomes" id="UP000005990"/>
    </source>
</evidence>
<dbReference type="GO" id="GO:0015937">
    <property type="term" value="P:coenzyme A biosynthetic process"/>
    <property type="evidence" value="ECO:0007669"/>
    <property type="project" value="UniProtKB-UniRule"/>
</dbReference>
<organism evidence="17 18">
    <name type="scientific">Eremococcus coleocola ACS-139-V-Col8</name>
    <dbReference type="NCBI Taxonomy" id="908337"/>
    <lineage>
        <taxon>Bacteria</taxon>
        <taxon>Bacillati</taxon>
        <taxon>Bacillota</taxon>
        <taxon>Bacilli</taxon>
        <taxon>Lactobacillales</taxon>
        <taxon>Aerococcaceae</taxon>
        <taxon>Eremococcus</taxon>
    </lineage>
</organism>
<evidence type="ECO:0000256" key="2">
    <source>
        <dbReference type="ARBA" id="ARBA00004496"/>
    </source>
</evidence>
<evidence type="ECO:0000256" key="4">
    <source>
        <dbReference type="ARBA" id="ARBA00006087"/>
    </source>
</evidence>
<evidence type="ECO:0000313" key="17">
    <source>
        <dbReference type="EMBL" id="EFR30534.1"/>
    </source>
</evidence>
<dbReference type="PIRSF" id="PIRSF000545">
    <property type="entry name" value="Pantothenate_kin"/>
    <property type="match status" value="1"/>
</dbReference>
<dbReference type="UniPathway" id="UPA00241">
    <property type="reaction ID" value="UER00352"/>
</dbReference>
<evidence type="ECO:0000256" key="1">
    <source>
        <dbReference type="ARBA" id="ARBA00001206"/>
    </source>
</evidence>
<accession>E4KRA1</accession>
<dbReference type="OrthoDB" id="1550976at2"/>
<feature type="domain" description="Phosphoribulokinase/uridine kinase" evidence="16">
    <location>
        <begin position="88"/>
        <end position="226"/>
    </location>
</feature>
<dbReference type="Pfam" id="PF00485">
    <property type="entry name" value="PRK"/>
    <property type="match status" value="1"/>
</dbReference>
<dbReference type="GO" id="GO:0005524">
    <property type="term" value="F:ATP binding"/>
    <property type="evidence" value="ECO:0007669"/>
    <property type="project" value="UniProtKB-UniRule"/>
</dbReference>
<keyword evidence="18" id="KW-1185">Reference proteome</keyword>
<dbReference type="GO" id="GO:0004594">
    <property type="term" value="F:pantothenate kinase activity"/>
    <property type="evidence" value="ECO:0007669"/>
    <property type="project" value="UniProtKB-UniRule"/>
</dbReference>
<dbReference type="PANTHER" id="PTHR10285">
    <property type="entry name" value="URIDINE KINASE"/>
    <property type="match status" value="1"/>
</dbReference>
<dbReference type="RefSeq" id="WP_006419057.1">
    <property type="nucleotide sequence ID" value="NZ_AENN01000018.1"/>
</dbReference>
<proteinExistence type="inferred from homology"/>
<evidence type="ECO:0000256" key="11">
    <source>
        <dbReference type="ARBA" id="ARBA00022840"/>
    </source>
</evidence>
<evidence type="ECO:0000256" key="6">
    <source>
        <dbReference type="ARBA" id="ARBA00015080"/>
    </source>
</evidence>
<comment type="caution">
    <text evidence="17">The sequence shown here is derived from an EMBL/GenBank/DDBJ whole genome shotgun (WGS) entry which is preliminary data.</text>
</comment>
<dbReference type="EC" id="2.7.1.33" evidence="5 14"/>
<keyword evidence="10 14" id="KW-0418">Kinase</keyword>
<keyword evidence="11 14" id="KW-0067">ATP-binding</keyword>
<protein>
    <recommendedName>
        <fullName evidence="6 14">Pantothenate kinase</fullName>
        <ecNumber evidence="5 14">2.7.1.33</ecNumber>
    </recommendedName>
    <alternativeName>
        <fullName evidence="13 14">Pantothenic acid kinase</fullName>
    </alternativeName>
</protein>
<keyword evidence="9 14" id="KW-0547">Nucleotide-binding</keyword>
<dbReference type="AlphaFoldDB" id="E4KRA1"/>
<comment type="catalytic activity">
    <reaction evidence="1 14 15">
        <text>(R)-pantothenate + ATP = (R)-4'-phosphopantothenate + ADP + H(+)</text>
        <dbReference type="Rhea" id="RHEA:16373"/>
        <dbReference type="ChEBI" id="CHEBI:10986"/>
        <dbReference type="ChEBI" id="CHEBI:15378"/>
        <dbReference type="ChEBI" id="CHEBI:29032"/>
        <dbReference type="ChEBI" id="CHEBI:30616"/>
        <dbReference type="ChEBI" id="CHEBI:456216"/>
        <dbReference type="EC" id="2.7.1.33"/>
    </reaction>
</comment>
<evidence type="ECO:0000256" key="12">
    <source>
        <dbReference type="ARBA" id="ARBA00022993"/>
    </source>
</evidence>
<comment type="similarity">
    <text evidence="4 14 15">Belongs to the prokaryotic pantothenate kinase family.</text>
</comment>
<keyword evidence="8 14" id="KW-0808">Transferase</keyword>
<dbReference type="SUPFAM" id="SSF52540">
    <property type="entry name" value="P-loop containing nucleoside triphosphate hydrolases"/>
    <property type="match status" value="1"/>
</dbReference>
<dbReference type="InterPro" id="IPR027417">
    <property type="entry name" value="P-loop_NTPase"/>
</dbReference>
<dbReference type="CDD" id="cd02025">
    <property type="entry name" value="PanK"/>
    <property type="match status" value="1"/>
</dbReference>
<dbReference type="InterPro" id="IPR004566">
    <property type="entry name" value="PanK"/>
</dbReference>
<evidence type="ECO:0000256" key="14">
    <source>
        <dbReference type="HAMAP-Rule" id="MF_00215"/>
    </source>
</evidence>
<comment type="pathway">
    <text evidence="3 14 15">Cofactor biosynthesis; coenzyme A biosynthesis; CoA from (R)-pantothenate: step 1/5.</text>
</comment>
<evidence type="ECO:0000256" key="5">
    <source>
        <dbReference type="ARBA" id="ARBA00012102"/>
    </source>
</evidence>
<evidence type="ECO:0000256" key="13">
    <source>
        <dbReference type="ARBA" id="ARBA00032866"/>
    </source>
</evidence>
<reference evidence="17 18" key="1">
    <citation type="submission" date="2010-10" db="EMBL/GenBank/DDBJ databases">
        <authorList>
            <person name="Durkin A.S."/>
            <person name="Madupu R."/>
            <person name="Torralba M."/>
            <person name="Gillis M."/>
            <person name="Methe B."/>
            <person name="Sutton G."/>
            <person name="Nelson K.E."/>
        </authorList>
    </citation>
    <scope>NUCLEOTIDE SEQUENCE [LARGE SCALE GENOMIC DNA]</scope>
    <source>
        <strain evidence="17 18">ACS-139-V-Col8</strain>
    </source>
</reference>
<evidence type="ECO:0000256" key="3">
    <source>
        <dbReference type="ARBA" id="ARBA00005225"/>
    </source>
</evidence>
<dbReference type="Gene3D" id="3.40.50.300">
    <property type="entry name" value="P-loop containing nucleotide triphosphate hydrolases"/>
    <property type="match status" value="1"/>
</dbReference>
<keyword evidence="12 14" id="KW-0173">Coenzyme A biosynthesis</keyword>